<accession>A0A4Y7PN59</accession>
<organism evidence="1 2">
    <name type="scientific">Rickenella mellea</name>
    <dbReference type="NCBI Taxonomy" id="50990"/>
    <lineage>
        <taxon>Eukaryota</taxon>
        <taxon>Fungi</taxon>
        <taxon>Dikarya</taxon>
        <taxon>Basidiomycota</taxon>
        <taxon>Agaricomycotina</taxon>
        <taxon>Agaricomycetes</taxon>
        <taxon>Hymenochaetales</taxon>
        <taxon>Rickenellaceae</taxon>
        <taxon>Rickenella</taxon>
    </lineage>
</organism>
<dbReference type="VEuPathDB" id="FungiDB:BD410DRAFT_794895"/>
<keyword evidence="2" id="KW-1185">Reference proteome</keyword>
<name>A0A4Y7PN59_9AGAM</name>
<reference evidence="1 2" key="1">
    <citation type="submission" date="2018-06" db="EMBL/GenBank/DDBJ databases">
        <title>A transcriptomic atlas of mushroom development highlights an independent origin of complex multicellularity.</title>
        <authorList>
            <consortium name="DOE Joint Genome Institute"/>
            <person name="Krizsan K."/>
            <person name="Almasi E."/>
            <person name="Merenyi Z."/>
            <person name="Sahu N."/>
            <person name="Viragh M."/>
            <person name="Koszo T."/>
            <person name="Mondo S."/>
            <person name="Kiss B."/>
            <person name="Balint B."/>
            <person name="Kues U."/>
            <person name="Barry K."/>
            <person name="Hegedus J.C."/>
            <person name="Henrissat B."/>
            <person name="Johnson J."/>
            <person name="Lipzen A."/>
            <person name="Ohm R."/>
            <person name="Nagy I."/>
            <person name="Pangilinan J."/>
            <person name="Yan J."/>
            <person name="Xiong Y."/>
            <person name="Grigoriev I.V."/>
            <person name="Hibbett D.S."/>
            <person name="Nagy L.G."/>
        </authorList>
    </citation>
    <scope>NUCLEOTIDE SEQUENCE [LARGE SCALE GENOMIC DNA]</scope>
    <source>
        <strain evidence="1 2">SZMC22713</strain>
    </source>
</reference>
<dbReference type="EMBL" id="ML170233">
    <property type="protein sequence ID" value="TDL16883.1"/>
    <property type="molecule type" value="Genomic_DNA"/>
</dbReference>
<dbReference type="Proteomes" id="UP000294933">
    <property type="component" value="Unassembled WGS sequence"/>
</dbReference>
<evidence type="ECO:0000313" key="1">
    <source>
        <dbReference type="EMBL" id="TDL16883.1"/>
    </source>
</evidence>
<gene>
    <name evidence="1" type="ORF">BD410DRAFT_794895</name>
</gene>
<dbReference type="AlphaFoldDB" id="A0A4Y7PN59"/>
<sequence length="58" mass="6581">MLDQHVYASLRYSITCAYLLGPECGGQDFSYRCLDAFPLVTERILSSDKKPKQLTLHS</sequence>
<proteinExistence type="predicted"/>
<protein>
    <submittedName>
        <fullName evidence="1">Uncharacterized protein</fullName>
    </submittedName>
</protein>
<evidence type="ECO:0000313" key="2">
    <source>
        <dbReference type="Proteomes" id="UP000294933"/>
    </source>
</evidence>